<dbReference type="PANTHER" id="PTHR32138">
    <property type="entry name" value="PHOSPHATIDYLETHANOLAMINE N-METHYLTRANSFERASE"/>
    <property type="match status" value="1"/>
</dbReference>
<keyword evidence="5 13" id="KW-0949">S-adenosyl-L-methionine</keyword>
<gene>
    <name evidence="15" type="ORF">RNJ44_00244</name>
</gene>
<evidence type="ECO:0000256" key="11">
    <source>
        <dbReference type="ARBA" id="ARBA00023209"/>
    </source>
</evidence>
<comment type="function">
    <text evidence="13 14">Catalyzes the first step of the methylation pathway of phosphatidylcholine biosynthesis, the SAM-dependent methylation of phosphatidylethanolamine (PE) to phosphatidylmonomethylethanolamine (PMME).</text>
</comment>
<keyword evidence="12 13" id="KW-1208">Phospholipid metabolism</keyword>
<evidence type="ECO:0000256" key="5">
    <source>
        <dbReference type="ARBA" id="ARBA00022691"/>
    </source>
</evidence>
<dbReference type="PIRSF" id="PIRSF000383">
    <property type="entry name" value="PEAMT"/>
    <property type="match status" value="1"/>
</dbReference>
<protein>
    <recommendedName>
        <fullName evidence="13 14">Phosphatidylethanolamine N-methyltransferase</fullName>
        <shortName evidence="13">PE methyltransferase</shortName>
        <shortName evidence="13 14">PEAMT</shortName>
        <shortName evidence="13">PEMT</shortName>
        <ecNumber evidence="13 14">2.1.1.17</ecNumber>
    </recommendedName>
</protein>
<dbReference type="PROSITE" id="PS51598">
    <property type="entry name" value="SAM_CHO2"/>
    <property type="match status" value="1"/>
</dbReference>
<keyword evidence="9 13" id="KW-0443">Lipid metabolism</keyword>
<organism evidence="15 16">
    <name type="scientific">Nakaseomyces bracarensis</name>
    <dbReference type="NCBI Taxonomy" id="273131"/>
    <lineage>
        <taxon>Eukaryota</taxon>
        <taxon>Fungi</taxon>
        <taxon>Dikarya</taxon>
        <taxon>Ascomycota</taxon>
        <taxon>Saccharomycotina</taxon>
        <taxon>Saccharomycetes</taxon>
        <taxon>Saccharomycetales</taxon>
        <taxon>Saccharomycetaceae</taxon>
        <taxon>Nakaseomyces</taxon>
    </lineage>
</organism>
<evidence type="ECO:0000256" key="4">
    <source>
        <dbReference type="ARBA" id="ARBA00022679"/>
    </source>
</evidence>
<evidence type="ECO:0000256" key="8">
    <source>
        <dbReference type="ARBA" id="ARBA00022989"/>
    </source>
</evidence>
<feature type="transmembrane region" description="Helical" evidence="13 14">
    <location>
        <begin position="241"/>
        <end position="270"/>
    </location>
</feature>
<reference evidence="15 16" key="1">
    <citation type="submission" date="2024-05" db="EMBL/GenBank/DDBJ databases">
        <title>Long read based assembly of the Candida bracarensis genome reveals expanded adhesin content.</title>
        <authorList>
            <person name="Marcet-Houben M."/>
            <person name="Ksiezopolska E."/>
            <person name="Gabaldon T."/>
        </authorList>
    </citation>
    <scope>NUCLEOTIDE SEQUENCE [LARGE SCALE GENOMIC DNA]</scope>
    <source>
        <strain evidence="15 16">CBM6</strain>
    </source>
</reference>
<evidence type="ECO:0000256" key="6">
    <source>
        <dbReference type="ARBA" id="ARBA00022692"/>
    </source>
</evidence>
<keyword evidence="3 13" id="KW-0489">Methyltransferase</keyword>
<evidence type="ECO:0000256" key="2">
    <source>
        <dbReference type="ARBA" id="ARBA00022516"/>
    </source>
</evidence>
<evidence type="ECO:0000313" key="15">
    <source>
        <dbReference type="EMBL" id="KAL3231709.1"/>
    </source>
</evidence>
<dbReference type="EMBL" id="JBEVYD010000006">
    <property type="protein sequence ID" value="KAL3231709.1"/>
    <property type="molecule type" value="Genomic_DNA"/>
</dbReference>
<evidence type="ECO:0000256" key="10">
    <source>
        <dbReference type="ARBA" id="ARBA00023136"/>
    </source>
</evidence>
<evidence type="ECO:0000313" key="16">
    <source>
        <dbReference type="Proteomes" id="UP001623330"/>
    </source>
</evidence>
<comment type="pathway">
    <text evidence="13 14">Phospholipid metabolism; phosphatidylcholine biosynthesis.</text>
</comment>
<dbReference type="Gene3D" id="1.20.120.1630">
    <property type="match status" value="1"/>
</dbReference>
<feature type="transmembrane region" description="Helical" evidence="13 14">
    <location>
        <begin position="179"/>
        <end position="196"/>
    </location>
</feature>
<keyword evidence="6 13" id="KW-0812">Transmembrane</keyword>
<dbReference type="Gene3D" id="2.60.40.2840">
    <property type="match status" value="1"/>
</dbReference>
<evidence type="ECO:0000256" key="13">
    <source>
        <dbReference type="HAMAP-Rule" id="MF_03217"/>
    </source>
</evidence>
<keyword evidence="2 13" id="KW-0444">Lipid biosynthesis</keyword>
<comment type="catalytic activity">
    <reaction evidence="13 14">
        <text>a 1,2-diacyl-sn-glycero-3-phosphoethanolamine + S-adenosyl-L-methionine = a 1,2-diacyl-sn-glycero-3-phospho-N-methylethanolamine + S-adenosyl-L-homocysteine + H(+)</text>
        <dbReference type="Rhea" id="RHEA:11164"/>
        <dbReference type="ChEBI" id="CHEBI:15378"/>
        <dbReference type="ChEBI" id="CHEBI:57856"/>
        <dbReference type="ChEBI" id="CHEBI:59789"/>
        <dbReference type="ChEBI" id="CHEBI:64573"/>
        <dbReference type="ChEBI" id="CHEBI:64612"/>
        <dbReference type="EC" id="2.1.1.17"/>
    </reaction>
</comment>
<proteinExistence type="inferred from homology"/>
<comment type="similarity">
    <text evidence="13 14">Belongs to the class VI-like SAM-binding methyltransferase superfamily. CHO2 family.</text>
</comment>
<evidence type="ECO:0000256" key="12">
    <source>
        <dbReference type="ARBA" id="ARBA00023264"/>
    </source>
</evidence>
<sequence>MSTTNIEVKMQARTRSSGVVFSPPKTHDMVRSLFDPRIKKSFLEVVIATVILSNFFVCYWMFTRWGLSMTRNCFLVQYLFWRLSYNLGIGCVLHYQSHYETLTNYAKTHRLFSKKNTSLLARFVQFEIKSKMPSNYKIEDSPDELNVWLVFRQFVDLILMQDFATYMFYVYLSMSSWSFTWRTGLGIAMILFNVWVKLDAHRVVKDYAWYWGDFFFLQDSELIFDGVFNISPHPMYSIGYLGYYGLSLICGDYRVLLVSVFGHLLQFLFLKYVETPHIDRTYGSSLDDDLSNGTVDDLIAREHNDYTHPLISAGIIFENFDKLRVTDYLTVGTTAVLLIWGFFSAPSSRAVFWMTFVAKLTTWLFVSYILYRQSNEKWFTKLFLKNGYTQVHSFQQWQFIYNYSLVLSYTLIFVQTILKLKEIYPLINYSHVIFGLICCALQMWCNSEIRTAISDFGWFYGDFFLINYIVTRKLTTQGIYRYLNNPEAILGVAGIWGSVLMTNFAWENTVLALLWTATNFVLVKFIETPHVTKVYGASADRLGGVEKTLLGLKPLRRVSELVDKAEHIILRSFLNNETPLSSNYLKMDSDLSLSSVNSDESDSNGESIIKQDKVDRDTLWENAVEHAIHKVSSRLGPYCDLDISGFDAKNKAILPQALTITWKLPLELYHEKDWIGLYNVLDTKNVRERTRISSFGHWSGTCPEAYQQGSKNVKSVVEFRKEENFVHGKVLFDANLLYYKHGIYEFRYHSRGSHKVLLISNPFELEYPHFTANSADTLKSELSGFLTELNVLKNNKFDSKSNEYFGNSNLKKLIRDSTGVEISTDYIKRVNGDIDIISRRVWEIKEVLEKLE</sequence>
<name>A0ABR4NTG6_9SACH</name>
<evidence type="ECO:0000256" key="7">
    <source>
        <dbReference type="ARBA" id="ARBA00022824"/>
    </source>
</evidence>
<keyword evidence="11 13" id="KW-0594">Phospholipid biosynthesis</keyword>
<dbReference type="Pfam" id="PF04191">
    <property type="entry name" value="PEMT"/>
    <property type="match status" value="2"/>
</dbReference>
<feature type="transmembrane region" description="Helical" evidence="13 14">
    <location>
        <begin position="400"/>
        <end position="420"/>
    </location>
</feature>
<feature type="transmembrane region" description="Helical" evidence="13 14">
    <location>
        <begin position="325"/>
        <end position="345"/>
    </location>
</feature>
<keyword evidence="8 13" id="KW-1133">Transmembrane helix</keyword>
<keyword evidence="16" id="KW-1185">Reference proteome</keyword>
<dbReference type="Proteomes" id="UP001623330">
    <property type="component" value="Unassembled WGS sequence"/>
</dbReference>
<dbReference type="InterPro" id="IPR016219">
    <property type="entry name" value="Phosphatid-EA_MeTrfase_fun"/>
</dbReference>
<feature type="transmembrane region" description="Helical" evidence="13 14">
    <location>
        <begin position="351"/>
        <end position="371"/>
    </location>
</feature>
<keyword evidence="4 13" id="KW-0808">Transferase</keyword>
<feature type="transmembrane region" description="Helical" evidence="13 14">
    <location>
        <begin position="41"/>
        <end position="62"/>
    </location>
</feature>
<evidence type="ECO:0000256" key="3">
    <source>
        <dbReference type="ARBA" id="ARBA00022603"/>
    </source>
</evidence>
<comment type="subcellular location">
    <subcellularLocation>
        <location evidence="1">Endomembrane system</location>
        <topology evidence="1">Multi-pass membrane protein</topology>
    </subcellularLocation>
    <subcellularLocation>
        <location evidence="13 14">Endoplasmic reticulum membrane</location>
        <topology evidence="13 14">Multi-pass membrane protein</topology>
    </subcellularLocation>
</comment>
<dbReference type="InterPro" id="IPR007318">
    <property type="entry name" value="Phopholipid_MeTrfase"/>
</dbReference>
<keyword evidence="7 13" id="KW-0256">Endoplasmic reticulum</keyword>
<evidence type="ECO:0000256" key="14">
    <source>
        <dbReference type="RuleBase" id="RU361122"/>
    </source>
</evidence>
<evidence type="ECO:0000256" key="1">
    <source>
        <dbReference type="ARBA" id="ARBA00004127"/>
    </source>
</evidence>
<dbReference type="HAMAP" id="MF_03217">
    <property type="entry name" value="PEMT"/>
    <property type="match status" value="1"/>
</dbReference>
<dbReference type="EC" id="2.1.1.17" evidence="13 14"/>
<comment type="caution">
    <text evidence="15">The sequence shown here is derived from an EMBL/GenBank/DDBJ whole genome shotgun (WGS) entry which is preliminary data.</text>
</comment>
<keyword evidence="10 13" id="KW-0472">Membrane</keyword>
<comment type="caution">
    <text evidence="13 14">Lacks conserved residue(s) required for the propagation of feature annotation.</text>
</comment>
<evidence type="ECO:0000256" key="9">
    <source>
        <dbReference type="ARBA" id="ARBA00023098"/>
    </source>
</evidence>
<dbReference type="PANTHER" id="PTHR32138:SF0">
    <property type="entry name" value="PHOSPHATIDYLETHANOLAMINE N-METHYLTRANSFERASE"/>
    <property type="match status" value="1"/>
</dbReference>
<accession>A0ABR4NTG6</accession>